<sequence>MPLRRFYLLLWVLLCGISASVMATERSSEVVSELEGITEYRLNNGLRVLLAPMESSSSIAFNMIYLSGSLEDPQGKGGTAHLLEHLLYRGTESLPGAQLAQALSQRGIQSNATTSYDRTRYHAVLSADQDKLDYLIALEAERMVKARFDQADLEGERDVVLREMAQHQDNPLNALTQSILASTTPDQGLGRPVLGSQAELGRVGLDDVRAFYAQHYQPGNAVIVVTGRFDAAHTLREIERHFAALPGRPVA</sequence>
<proteinExistence type="inferred from homology"/>
<accession>A0A8T8SG41</accession>
<gene>
    <name evidence="6" type="ORF">A4X13_0g8076</name>
</gene>
<dbReference type="InterPro" id="IPR011249">
    <property type="entry name" value="Metalloenz_LuxS/M16"/>
</dbReference>
<dbReference type="Proteomes" id="UP000077521">
    <property type="component" value="Unassembled WGS sequence"/>
</dbReference>
<reference evidence="6" key="1">
    <citation type="submission" date="2016-04" db="EMBL/GenBank/DDBJ databases">
        <authorList>
            <person name="Nguyen H.D."/>
            <person name="Samba Siva P."/>
            <person name="Cullis J."/>
            <person name="Levesque C.A."/>
            <person name="Hambleton S."/>
        </authorList>
    </citation>
    <scope>NUCLEOTIDE SEQUENCE</scope>
    <source>
        <strain evidence="6">DAOMC 236416</strain>
    </source>
</reference>
<comment type="caution">
    <text evidence="6">The sequence shown here is derived from an EMBL/GenBank/DDBJ whole genome shotgun (WGS) entry which is preliminary data.</text>
</comment>
<dbReference type="InterPro" id="IPR011765">
    <property type="entry name" value="Pept_M16_N"/>
</dbReference>
<keyword evidence="7" id="KW-1185">Reference proteome</keyword>
<feature type="domain" description="Peptidase M16 C-terminal" evidence="5">
    <location>
        <begin position="204"/>
        <end position="248"/>
    </location>
</feature>
<organism evidence="6 7">
    <name type="scientific">Tilletia indica</name>
    <dbReference type="NCBI Taxonomy" id="43049"/>
    <lineage>
        <taxon>Eukaryota</taxon>
        <taxon>Fungi</taxon>
        <taxon>Dikarya</taxon>
        <taxon>Basidiomycota</taxon>
        <taxon>Ustilaginomycotina</taxon>
        <taxon>Exobasidiomycetes</taxon>
        <taxon>Tilletiales</taxon>
        <taxon>Tilletiaceae</taxon>
        <taxon>Tilletia</taxon>
    </lineage>
</organism>
<evidence type="ECO:0000259" key="5">
    <source>
        <dbReference type="Pfam" id="PF05193"/>
    </source>
</evidence>
<dbReference type="Pfam" id="PF05193">
    <property type="entry name" value="Peptidase_M16_C"/>
    <property type="match status" value="1"/>
</dbReference>
<reference evidence="6" key="2">
    <citation type="journal article" date="2019" name="IMA Fungus">
        <title>Genome sequencing and comparison of five Tilletia species to identify candidate genes for the detection of regulated species infecting wheat.</title>
        <authorList>
            <person name="Nguyen H.D.T."/>
            <person name="Sultana T."/>
            <person name="Kesanakurti P."/>
            <person name="Hambleton S."/>
        </authorList>
    </citation>
    <scope>NUCLEOTIDE SEQUENCE</scope>
    <source>
        <strain evidence="6">DAOMC 236416</strain>
    </source>
</reference>
<dbReference type="GO" id="GO:0046872">
    <property type="term" value="F:metal ion binding"/>
    <property type="evidence" value="ECO:0007669"/>
    <property type="project" value="InterPro"/>
</dbReference>
<evidence type="ECO:0008006" key="8">
    <source>
        <dbReference type="Google" id="ProtNLM"/>
    </source>
</evidence>
<protein>
    <recommendedName>
        <fullName evidence="8">Peptidase M16 N-terminal domain-containing protein</fullName>
    </recommendedName>
</protein>
<dbReference type="PANTHER" id="PTHR11851:SF49">
    <property type="entry name" value="MITOCHONDRIAL-PROCESSING PEPTIDASE SUBUNIT ALPHA"/>
    <property type="match status" value="1"/>
</dbReference>
<feature type="signal peptide" evidence="3">
    <location>
        <begin position="1"/>
        <end position="23"/>
    </location>
</feature>
<feature type="domain" description="Peptidase M16 N-terminal" evidence="4">
    <location>
        <begin position="63"/>
        <end position="195"/>
    </location>
</feature>
<evidence type="ECO:0000256" key="1">
    <source>
        <dbReference type="ARBA" id="ARBA00002123"/>
    </source>
</evidence>
<keyword evidence="3" id="KW-0732">Signal</keyword>
<comment type="similarity">
    <text evidence="2">Belongs to the peptidase M16 family.</text>
</comment>
<dbReference type="PANTHER" id="PTHR11851">
    <property type="entry name" value="METALLOPROTEASE"/>
    <property type="match status" value="1"/>
</dbReference>
<dbReference type="AlphaFoldDB" id="A0A8T8SG41"/>
<evidence type="ECO:0000256" key="3">
    <source>
        <dbReference type="SAM" id="SignalP"/>
    </source>
</evidence>
<evidence type="ECO:0000256" key="2">
    <source>
        <dbReference type="ARBA" id="ARBA00007261"/>
    </source>
</evidence>
<dbReference type="InterPro" id="IPR050361">
    <property type="entry name" value="MPP/UQCRC_Complex"/>
</dbReference>
<dbReference type="InterPro" id="IPR007863">
    <property type="entry name" value="Peptidase_M16_C"/>
</dbReference>
<evidence type="ECO:0000313" key="6">
    <source>
        <dbReference type="EMBL" id="KAE8239763.1"/>
    </source>
</evidence>
<dbReference type="Gene3D" id="3.30.830.10">
    <property type="entry name" value="Metalloenzyme, LuxS/M16 peptidase-like"/>
    <property type="match status" value="1"/>
</dbReference>
<dbReference type="Pfam" id="PF00675">
    <property type="entry name" value="Peptidase_M16"/>
    <property type="match status" value="1"/>
</dbReference>
<dbReference type="EMBL" id="LWDF02001238">
    <property type="protein sequence ID" value="KAE8239763.1"/>
    <property type="molecule type" value="Genomic_DNA"/>
</dbReference>
<evidence type="ECO:0000313" key="7">
    <source>
        <dbReference type="Proteomes" id="UP000077521"/>
    </source>
</evidence>
<comment type="function">
    <text evidence="1">Substrate recognition and binding subunit of the essential mitochondrial processing protease (MPP), which cleaves the mitochondrial sequence off newly imported precursors proteins.</text>
</comment>
<dbReference type="SUPFAM" id="SSF63411">
    <property type="entry name" value="LuxS/MPP-like metallohydrolase"/>
    <property type="match status" value="1"/>
</dbReference>
<feature type="chain" id="PRO_5035721714" description="Peptidase M16 N-terminal domain-containing protein" evidence="3">
    <location>
        <begin position="24"/>
        <end position="251"/>
    </location>
</feature>
<feature type="non-terminal residue" evidence="6">
    <location>
        <position position="251"/>
    </location>
</feature>
<name>A0A8T8SG41_9BASI</name>
<evidence type="ECO:0000259" key="4">
    <source>
        <dbReference type="Pfam" id="PF00675"/>
    </source>
</evidence>